<name>A0A8D9E845_9HEMI</name>
<evidence type="ECO:0000256" key="1">
    <source>
        <dbReference type="SAM" id="Phobius"/>
    </source>
</evidence>
<proteinExistence type="predicted"/>
<keyword evidence="1" id="KW-1133">Transmembrane helix</keyword>
<dbReference type="AlphaFoldDB" id="A0A8D9E845"/>
<protein>
    <submittedName>
        <fullName evidence="2">Uncharacterized protein</fullName>
    </submittedName>
</protein>
<reference evidence="2" key="1">
    <citation type="submission" date="2021-05" db="EMBL/GenBank/DDBJ databases">
        <authorList>
            <person name="Alioto T."/>
            <person name="Alioto T."/>
            <person name="Gomez Garrido J."/>
        </authorList>
    </citation>
    <scope>NUCLEOTIDE SEQUENCE</scope>
</reference>
<accession>A0A8D9E845</accession>
<keyword evidence="1" id="KW-0472">Membrane</keyword>
<keyword evidence="1" id="KW-0812">Transmembrane</keyword>
<organism evidence="2">
    <name type="scientific">Cacopsylla melanoneura</name>
    <dbReference type="NCBI Taxonomy" id="428564"/>
    <lineage>
        <taxon>Eukaryota</taxon>
        <taxon>Metazoa</taxon>
        <taxon>Ecdysozoa</taxon>
        <taxon>Arthropoda</taxon>
        <taxon>Hexapoda</taxon>
        <taxon>Insecta</taxon>
        <taxon>Pterygota</taxon>
        <taxon>Neoptera</taxon>
        <taxon>Paraneoptera</taxon>
        <taxon>Hemiptera</taxon>
        <taxon>Sternorrhyncha</taxon>
        <taxon>Psylloidea</taxon>
        <taxon>Psyllidae</taxon>
        <taxon>Psyllinae</taxon>
        <taxon>Cacopsylla</taxon>
    </lineage>
</organism>
<sequence>MYNCTWKLLHSSITFLQSNIHLFTSLLPTIMIIKSSFLYLIVVRNQLKLKPISLFYCSLESSEIKAHHCSTELVKLKLISLPQTFRRRVNFLTKTNHRSRKSSKLRSVLILN</sequence>
<feature type="transmembrane region" description="Helical" evidence="1">
    <location>
        <begin position="20"/>
        <end position="42"/>
    </location>
</feature>
<evidence type="ECO:0000313" key="2">
    <source>
        <dbReference type="EMBL" id="CAG6742110.1"/>
    </source>
</evidence>
<dbReference type="EMBL" id="HBUF01432458">
    <property type="protein sequence ID" value="CAG6742110.1"/>
    <property type="molecule type" value="Transcribed_RNA"/>
</dbReference>